<feature type="region of interest" description="Disordered" evidence="2">
    <location>
        <begin position="594"/>
        <end position="620"/>
    </location>
</feature>
<gene>
    <name evidence="3" type="ORF">CYMTET_40444</name>
</gene>
<evidence type="ECO:0000313" key="4">
    <source>
        <dbReference type="Proteomes" id="UP001190700"/>
    </source>
</evidence>
<name>A0AAE0CAA6_9CHLO</name>
<dbReference type="AlphaFoldDB" id="A0AAE0CAA6"/>
<feature type="coiled-coil region" evidence="1">
    <location>
        <begin position="257"/>
        <end position="284"/>
    </location>
</feature>
<feature type="compositionally biased region" description="Basic and acidic residues" evidence="2">
    <location>
        <begin position="335"/>
        <end position="357"/>
    </location>
</feature>
<keyword evidence="1" id="KW-0175">Coiled coil</keyword>
<feature type="compositionally biased region" description="Polar residues" evidence="2">
    <location>
        <begin position="1"/>
        <end position="11"/>
    </location>
</feature>
<feature type="region of interest" description="Disordered" evidence="2">
    <location>
        <begin position="57"/>
        <end position="76"/>
    </location>
</feature>
<feature type="coiled-coil region" evidence="1">
    <location>
        <begin position="83"/>
        <end position="131"/>
    </location>
</feature>
<protein>
    <submittedName>
        <fullName evidence="3">Uncharacterized protein</fullName>
    </submittedName>
</protein>
<dbReference type="Proteomes" id="UP001190700">
    <property type="component" value="Unassembled WGS sequence"/>
</dbReference>
<accession>A0AAE0CAA6</accession>
<reference evidence="3 4" key="1">
    <citation type="journal article" date="2015" name="Genome Biol. Evol.">
        <title>Comparative Genomics of a Bacterivorous Green Alga Reveals Evolutionary Causalities and Consequences of Phago-Mixotrophic Mode of Nutrition.</title>
        <authorList>
            <person name="Burns J.A."/>
            <person name="Paasch A."/>
            <person name="Narechania A."/>
            <person name="Kim E."/>
        </authorList>
    </citation>
    <scope>NUCLEOTIDE SEQUENCE [LARGE SCALE GENOMIC DNA]</scope>
    <source>
        <strain evidence="3 4">PLY_AMNH</strain>
    </source>
</reference>
<evidence type="ECO:0000256" key="2">
    <source>
        <dbReference type="SAM" id="MobiDB-lite"/>
    </source>
</evidence>
<comment type="caution">
    <text evidence="3">The sequence shown here is derived from an EMBL/GenBank/DDBJ whole genome shotgun (WGS) entry which is preliminary data.</text>
</comment>
<feature type="region of interest" description="Disordered" evidence="2">
    <location>
        <begin position="326"/>
        <end position="376"/>
    </location>
</feature>
<organism evidence="3 4">
    <name type="scientific">Cymbomonas tetramitiformis</name>
    <dbReference type="NCBI Taxonomy" id="36881"/>
    <lineage>
        <taxon>Eukaryota</taxon>
        <taxon>Viridiplantae</taxon>
        <taxon>Chlorophyta</taxon>
        <taxon>Pyramimonadophyceae</taxon>
        <taxon>Pyramimonadales</taxon>
        <taxon>Pyramimonadaceae</taxon>
        <taxon>Cymbomonas</taxon>
    </lineage>
</organism>
<feature type="compositionally biased region" description="Basic and acidic residues" evidence="2">
    <location>
        <begin position="62"/>
        <end position="76"/>
    </location>
</feature>
<evidence type="ECO:0000313" key="3">
    <source>
        <dbReference type="EMBL" id="KAK3250167.1"/>
    </source>
</evidence>
<keyword evidence="4" id="KW-1185">Reference proteome</keyword>
<feature type="non-terminal residue" evidence="3">
    <location>
        <position position="620"/>
    </location>
</feature>
<feature type="compositionally biased region" description="Low complexity" evidence="2">
    <location>
        <begin position="32"/>
        <end position="44"/>
    </location>
</feature>
<dbReference type="EMBL" id="LGRX02026869">
    <property type="protein sequence ID" value="KAK3250167.1"/>
    <property type="molecule type" value="Genomic_DNA"/>
</dbReference>
<feature type="region of interest" description="Disordered" evidence="2">
    <location>
        <begin position="1"/>
        <end position="50"/>
    </location>
</feature>
<sequence length="620" mass="68660">MGRNGPASSSRDPQDGPSMVRETPVTPGAPGSLPESPSASTPSPRRAGVGAVLSLLGSFRGRQRETSHLKTDRKADDADIEKILTAYEQNAQQEKEVALAEQRAVLVSEAAESQSAALAQQRKKLEEWAARDKELALAAQKAKLESRNGAKERSEQPADRGLVIHSSPEEHPGECTPQAGLQAVSPLDELMSRRAARSRSMSLRDGLLEELTRMQDPSQNFPGGVWMEVTEGQELVEDMIQLLDVLREHQHADDAERLRLEEQQDEYVEQIHRYQAELANADAMVLAARKRGERKSEQLTNVEAELQSFYEALLASETRCRRLEKQLARRPPQGDAEKAGAAEIGSRSRELIVKESKSLPASPVQQGGPGSDDADSLRRDLAASRNVVVLMRLQQVIQQDKQKQGDAEMEALRGQLEDACAALEKSSGSQNKKLQNAARKVKQLNSALADSQREATANEKQWEARRAELEAAVKVAGEKLEAAEVERQRLEQELREACERLAEAKEAEEEVRAVEEKWSAVVKEAEEKLHNAEGEKERLEQELEEAQEQLEAAKAAEDKLRAAETEAEHLKHALQLAGAQLEAATQEAEIEAMMKEGEEKMRGAEAEKQRLEQELQEAKE</sequence>
<evidence type="ECO:0000256" key="1">
    <source>
        <dbReference type="SAM" id="Coils"/>
    </source>
</evidence>
<proteinExistence type="predicted"/>